<proteinExistence type="predicted"/>
<dbReference type="EMBL" id="VVXH01000017">
    <property type="protein sequence ID" value="KAA2376114.1"/>
    <property type="molecule type" value="Genomic_DNA"/>
</dbReference>
<accession>A0A5B3GR08</accession>
<name>A0A5B3GR08_9BACT</name>
<reference evidence="1 2" key="1">
    <citation type="journal article" date="2019" name="Nat. Med.">
        <title>A library of human gut bacterial isolates paired with longitudinal multiomics data enables mechanistic microbiome research.</title>
        <authorList>
            <person name="Poyet M."/>
            <person name="Groussin M."/>
            <person name="Gibbons S.M."/>
            <person name="Avila-Pacheco J."/>
            <person name="Jiang X."/>
            <person name="Kearney S.M."/>
            <person name="Perrotta A.R."/>
            <person name="Berdy B."/>
            <person name="Zhao S."/>
            <person name="Lieberman T.D."/>
            <person name="Swanson P.K."/>
            <person name="Smith M."/>
            <person name="Roesemann S."/>
            <person name="Alexander J.E."/>
            <person name="Rich S.A."/>
            <person name="Livny J."/>
            <person name="Vlamakis H."/>
            <person name="Clish C."/>
            <person name="Bullock K."/>
            <person name="Deik A."/>
            <person name="Scott J."/>
            <person name="Pierce K.A."/>
            <person name="Xavier R.J."/>
            <person name="Alm E.J."/>
        </authorList>
    </citation>
    <scope>NUCLEOTIDE SEQUENCE [LARGE SCALE GENOMIC DNA]</scope>
    <source>
        <strain evidence="1 2">BIOML-A266</strain>
    </source>
</reference>
<comment type="caution">
    <text evidence="1">The sequence shown here is derived from an EMBL/GenBank/DDBJ whole genome shotgun (WGS) entry which is preliminary data.</text>
</comment>
<organism evidence="1 2">
    <name type="scientific">Alistipes onderdonkii</name>
    <dbReference type="NCBI Taxonomy" id="328813"/>
    <lineage>
        <taxon>Bacteria</taxon>
        <taxon>Pseudomonadati</taxon>
        <taxon>Bacteroidota</taxon>
        <taxon>Bacteroidia</taxon>
        <taxon>Bacteroidales</taxon>
        <taxon>Rikenellaceae</taxon>
        <taxon>Alistipes</taxon>
    </lineage>
</organism>
<dbReference type="Proteomes" id="UP000322940">
    <property type="component" value="Unassembled WGS sequence"/>
</dbReference>
<dbReference type="AlphaFoldDB" id="A0A5B3GR08"/>
<sequence>MGGGSRPDGRGGNIGRDGLAGCAGCARCAGCAGQIARIGLTGEYRLDAGKGLAGRGAKAGHSGNVGCDGNIAGNGLIAGNRLVTGNGRSGGNWLVGCDKLDAGKGLAWHGAKAGEIGIEDGGRYENLCGRNFRRGRVGFNRHWFGF</sequence>
<evidence type="ECO:0000313" key="1">
    <source>
        <dbReference type="EMBL" id="KAA2376114.1"/>
    </source>
</evidence>
<dbReference type="RefSeq" id="WP_130065855.1">
    <property type="nucleotide sequence ID" value="NZ_BAAFKZ010000003.1"/>
</dbReference>
<gene>
    <name evidence="1" type="ORF">F2Y10_13890</name>
</gene>
<protein>
    <submittedName>
        <fullName evidence="1">Uncharacterized protein</fullName>
    </submittedName>
</protein>
<evidence type="ECO:0000313" key="2">
    <source>
        <dbReference type="Proteomes" id="UP000322940"/>
    </source>
</evidence>